<reference evidence="2" key="1">
    <citation type="submission" date="2024-07" db="EMBL/GenBank/DDBJ databases">
        <title>Two chromosome-level genome assemblies of Korean endemic species Abeliophyllum distichum and Forsythia ovata (Oleaceae).</title>
        <authorList>
            <person name="Jang H."/>
        </authorList>
    </citation>
    <scope>NUCLEOTIDE SEQUENCE [LARGE SCALE GENOMIC DNA]</scope>
</reference>
<evidence type="ECO:0000313" key="1">
    <source>
        <dbReference type="EMBL" id="KAL2553146.1"/>
    </source>
</evidence>
<organism evidence="1 2">
    <name type="scientific">Forsythia ovata</name>
    <dbReference type="NCBI Taxonomy" id="205694"/>
    <lineage>
        <taxon>Eukaryota</taxon>
        <taxon>Viridiplantae</taxon>
        <taxon>Streptophyta</taxon>
        <taxon>Embryophyta</taxon>
        <taxon>Tracheophyta</taxon>
        <taxon>Spermatophyta</taxon>
        <taxon>Magnoliopsida</taxon>
        <taxon>eudicotyledons</taxon>
        <taxon>Gunneridae</taxon>
        <taxon>Pentapetalae</taxon>
        <taxon>asterids</taxon>
        <taxon>lamiids</taxon>
        <taxon>Lamiales</taxon>
        <taxon>Oleaceae</taxon>
        <taxon>Forsythieae</taxon>
        <taxon>Forsythia</taxon>
    </lineage>
</organism>
<name>A0ABD1WU84_9LAMI</name>
<keyword evidence="2" id="KW-1185">Reference proteome</keyword>
<gene>
    <name evidence="1" type="ORF">Fot_06765</name>
</gene>
<protein>
    <submittedName>
        <fullName evidence="1">Uncharacterized protein</fullName>
    </submittedName>
</protein>
<dbReference type="EMBL" id="JBFOLJ010000002">
    <property type="protein sequence ID" value="KAL2553146.1"/>
    <property type="molecule type" value="Genomic_DNA"/>
</dbReference>
<comment type="caution">
    <text evidence="1">The sequence shown here is derived from an EMBL/GenBank/DDBJ whole genome shotgun (WGS) entry which is preliminary data.</text>
</comment>
<dbReference type="Proteomes" id="UP001604277">
    <property type="component" value="Unassembled WGS sequence"/>
</dbReference>
<accession>A0ABD1WU84</accession>
<proteinExistence type="predicted"/>
<sequence length="142" mass="16245">MKSYTNIFIYIYQSIFILLTSKLEHNAWAIEQLKKNLCHHTTSEEFFNIKEELLDLCKSIRLYCQSICFITTEAILELWVHTSAANTLQLRSARTTKTSEIKPGLSLPDNSMVVCFAADWTPTDLAKDQKLRPLGPSDCTII</sequence>
<dbReference type="AlphaFoldDB" id="A0ABD1WU84"/>
<evidence type="ECO:0000313" key="2">
    <source>
        <dbReference type="Proteomes" id="UP001604277"/>
    </source>
</evidence>